<evidence type="ECO:0000313" key="3">
    <source>
        <dbReference type="Proteomes" id="UP001596250"/>
    </source>
</evidence>
<sequence>MDLDKLNAISSFTSKLLRKSFGRGPTSCQPITNREYLTLYIRGFISPMEEVLMKEGSSPYVEKARTLIIEHIVKEIEGMIKFSFDCEVIEYYQDWNFPNNSGFILFVLDQPLSEESSVLEWEIPRLEAEIARISQIVQKVPDHIHTYVLSSQMCLVERSGILIMIEKELISKGYSFELKRTKDELEKSYFHRHGEFEQIFHRKVKEILIDWNFNNDKSIMAFVLD</sequence>
<evidence type="ECO:0000313" key="2">
    <source>
        <dbReference type="EMBL" id="MFC5987539.1"/>
    </source>
</evidence>
<accession>A0ABW1IRY6</accession>
<dbReference type="EMBL" id="JBHSQV010000165">
    <property type="protein sequence ID" value="MFC5987539.1"/>
    <property type="molecule type" value="Genomic_DNA"/>
</dbReference>
<protein>
    <submittedName>
        <fullName evidence="2">Na-translocating system protein MpsC family protein</fullName>
    </submittedName>
</protein>
<feature type="domain" description="Na+-translocating membrane potential-generating system MpsC" evidence="1">
    <location>
        <begin position="135"/>
        <end position="225"/>
    </location>
</feature>
<feature type="domain" description="Na+-translocating membrane potential-generating system MpsC" evidence="1">
    <location>
        <begin position="8"/>
        <end position="110"/>
    </location>
</feature>
<reference evidence="3" key="1">
    <citation type="journal article" date="2019" name="Int. J. Syst. Evol. Microbiol.">
        <title>The Global Catalogue of Microorganisms (GCM) 10K type strain sequencing project: providing services to taxonomists for standard genome sequencing and annotation.</title>
        <authorList>
            <consortium name="The Broad Institute Genomics Platform"/>
            <consortium name="The Broad Institute Genome Sequencing Center for Infectious Disease"/>
            <person name="Wu L."/>
            <person name="Ma J."/>
        </authorList>
    </citation>
    <scope>NUCLEOTIDE SEQUENCE [LARGE SCALE GENOMIC DNA]</scope>
    <source>
        <strain evidence="3">CCM 8749</strain>
    </source>
</reference>
<dbReference type="InterPro" id="IPR018745">
    <property type="entry name" value="MpsC"/>
</dbReference>
<dbReference type="RefSeq" id="WP_379894935.1">
    <property type="nucleotide sequence ID" value="NZ_CBCSCT010000038.1"/>
</dbReference>
<proteinExistence type="predicted"/>
<gene>
    <name evidence="2" type="ORF">ACFPXP_14120</name>
</gene>
<evidence type="ECO:0000259" key="1">
    <source>
        <dbReference type="Pfam" id="PF10057"/>
    </source>
</evidence>
<comment type="caution">
    <text evidence="2">The sequence shown here is derived from an EMBL/GenBank/DDBJ whole genome shotgun (WGS) entry which is preliminary data.</text>
</comment>
<organism evidence="2 3">
    <name type="scientific">Marinicrinis lubricantis</name>
    <dbReference type="NCBI Taxonomy" id="2086470"/>
    <lineage>
        <taxon>Bacteria</taxon>
        <taxon>Bacillati</taxon>
        <taxon>Bacillota</taxon>
        <taxon>Bacilli</taxon>
        <taxon>Bacillales</taxon>
        <taxon>Paenibacillaceae</taxon>
    </lineage>
</organism>
<dbReference type="Proteomes" id="UP001596250">
    <property type="component" value="Unassembled WGS sequence"/>
</dbReference>
<name>A0ABW1IRY6_9BACL</name>
<keyword evidence="3" id="KW-1185">Reference proteome</keyword>
<dbReference type="Pfam" id="PF10057">
    <property type="entry name" value="MpsC"/>
    <property type="match status" value="2"/>
</dbReference>